<organism evidence="1 2">
    <name type="scientific">Streptacidiphilus monticola</name>
    <dbReference type="NCBI Taxonomy" id="2161674"/>
    <lineage>
        <taxon>Bacteria</taxon>
        <taxon>Bacillati</taxon>
        <taxon>Actinomycetota</taxon>
        <taxon>Actinomycetes</taxon>
        <taxon>Kitasatosporales</taxon>
        <taxon>Streptomycetaceae</taxon>
        <taxon>Streptacidiphilus</taxon>
    </lineage>
</organism>
<dbReference type="Proteomes" id="UP001596174">
    <property type="component" value="Unassembled WGS sequence"/>
</dbReference>
<comment type="caution">
    <text evidence="1">The sequence shown here is derived from an EMBL/GenBank/DDBJ whole genome shotgun (WGS) entry which is preliminary data.</text>
</comment>
<evidence type="ECO:0000313" key="1">
    <source>
        <dbReference type="EMBL" id="MFC5911646.1"/>
    </source>
</evidence>
<reference evidence="2" key="1">
    <citation type="journal article" date="2019" name="Int. J. Syst. Evol. Microbiol.">
        <title>The Global Catalogue of Microorganisms (GCM) 10K type strain sequencing project: providing services to taxonomists for standard genome sequencing and annotation.</title>
        <authorList>
            <consortium name="The Broad Institute Genomics Platform"/>
            <consortium name="The Broad Institute Genome Sequencing Center for Infectious Disease"/>
            <person name="Wu L."/>
            <person name="Ma J."/>
        </authorList>
    </citation>
    <scope>NUCLEOTIDE SEQUENCE [LARGE SCALE GENOMIC DNA]</scope>
    <source>
        <strain evidence="2">JCM 4816</strain>
    </source>
</reference>
<accession>A0ABW1GDV5</accession>
<name>A0ABW1GDV5_9ACTN</name>
<dbReference type="EMBL" id="JBHSQJ010000183">
    <property type="protein sequence ID" value="MFC5911646.1"/>
    <property type="molecule type" value="Genomic_DNA"/>
</dbReference>
<dbReference type="RefSeq" id="WP_380590980.1">
    <property type="nucleotide sequence ID" value="NZ_JBHSQJ010000183.1"/>
</dbReference>
<gene>
    <name evidence="1" type="ORF">ACFP3V_31130</name>
</gene>
<evidence type="ECO:0000313" key="2">
    <source>
        <dbReference type="Proteomes" id="UP001596174"/>
    </source>
</evidence>
<proteinExistence type="predicted"/>
<sequence>MSQAAICRRWPPGLNGNRLLYNSPVTGSAMVGLLPDLRLVRLLLFAALA</sequence>
<protein>
    <submittedName>
        <fullName evidence="1">Uncharacterized protein</fullName>
    </submittedName>
</protein>
<keyword evidence="2" id="KW-1185">Reference proteome</keyword>